<dbReference type="KEGG" id="aay:WYH_00315"/>
<dbReference type="EMBL" id="CP011452">
    <property type="protein sequence ID" value="AKH41378.1"/>
    <property type="molecule type" value="Genomic_DNA"/>
</dbReference>
<keyword evidence="2" id="KW-1185">Reference proteome</keyword>
<dbReference type="STRING" id="1267766.WYH_00315"/>
<dbReference type="PATRIC" id="fig|1267766.3.peg.323"/>
<sequence>MALFEYFPNYILNPVRMEAVDASGARPFGAINQAVSRRSPDGA</sequence>
<name>A0A0F7KLG5_9SPHN</name>
<dbReference type="AlphaFoldDB" id="A0A0F7KLG5"/>
<gene>
    <name evidence="1" type="ORF">WYH_00315</name>
</gene>
<reference evidence="1" key="1">
    <citation type="submission" date="2015-05" db="EMBL/GenBank/DDBJ databases">
        <title>The complete genome of Altererythrobacter atlanticus strain 26DY36.</title>
        <authorList>
            <person name="Wu Y.-H."/>
            <person name="Cheng H."/>
            <person name="Wu X.-W."/>
        </authorList>
    </citation>
    <scope>NUCLEOTIDE SEQUENCE [LARGE SCALE GENOMIC DNA]</scope>
    <source>
        <strain evidence="1">26DY36</strain>
    </source>
</reference>
<proteinExistence type="predicted"/>
<protein>
    <submittedName>
        <fullName evidence="1">Uncharacterized protein</fullName>
    </submittedName>
</protein>
<dbReference type="RefSeq" id="WP_268908471.1">
    <property type="nucleotide sequence ID" value="NZ_CP011452.2"/>
</dbReference>
<organism evidence="1 2">
    <name type="scientific">Croceibacterium atlanticum</name>
    <dbReference type="NCBI Taxonomy" id="1267766"/>
    <lineage>
        <taxon>Bacteria</taxon>
        <taxon>Pseudomonadati</taxon>
        <taxon>Pseudomonadota</taxon>
        <taxon>Alphaproteobacteria</taxon>
        <taxon>Sphingomonadales</taxon>
        <taxon>Erythrobacteraceae</taxon>
        <taxon>Croceibacterium</taxon>
    </lineage>
</organism>
<evidence type="ECO:0000313" key="1">
    <source>
        <dbReference type="EMBL" id="AKH41378.1"/>
    </source>
</evidence>
<accession>A0A0F7KLG5</accession>
<dbReference type="Proteomes" id="UP000034392">
    <property type="component" value="Chromosome"/>
</dbReference>
<evidence type="ECO:0000313" key="2">
    <source>
        <dbReference type="Proteomes" id="UP000034392"/>
    </source>
</evidence>